<dbReference type="KEGG" id="cyc:PCC7424_1661"/>
<keyword evidence="3" id="KW-1185">Reference proteome</keyword>
<organism evidence="2 3">
    <name type="scientific">Gloeothece citriformis (strain PCC 7424)</name>
    <name type="common">Cyanothece sp. (strain PCC 7424)</name>
    <dbReference type="NCBI Taxonomy" id="65393"/>
    <lineage>
        <taxon>Bacteria</taxon>
        <taxon>Bacillati</taxon>
        <taxon>Cyanobacteriota</taxon>
        <taxon>Cyanophyceae</taxon>
        <taxon>Oscillatoriophycideae</taxon>
        <taxon>Chroococcales</taxon>
        <taxon>Aphanothecaceae</taxon>
        <taxon>Gloeothece</taxon>
        <taxon>Gloeothece citriformis</taxon>
    </lineage>
</organism>
<protein>
    <submittedName>
        <fullName evidence="2">Uncharacterized protein</fullName>
    </submittedName>
</protein>
<feature type="compositionally biased region" description="Polar residues" evidence="1">
    <location>
        <begin position="57"/>
        <end position="66"/>
    </location>
</feature>
<accession>B7KAY9</accession>
<dbReference type="AlphaFoldDB" id="B7KAY9"/>
<feature type="region of interest" description="Disordered" evidence="1">
    <location>
        <begin position="57"/>
        <end position="81"/>
    </location>
</feature>
<sequence>MTSLSNQRQSFASRPVRRRVRRLGFLLEFLFLTSALATSAGAGFGVALRLNRPEQPGSTILHSEQSFPPRPDWPVSNPSNF</sequence>
<evidence type="ECO:0000313" key="2">
    <source>
        <dbReference type="EMBL" id="ACK70099.1"/>
    </source>
</evidence>
<dbReference type="OrthoDB" id="428298at2"/>
<dbReference type="HOGENOM" id="CLU_2568139_0_0_3"/>
<dbReference type="EMBL" id="CP001291">
    <property type="protein sequence ID" value="ACK70099.1"/>
    <property type="molecule type" value="Genomic_DNA"/>
</dbReference>
<proteinExistence type="predicted"/>
<dbReference type="STRING" id="65393.PCC7424_1661"/>
<gene>
    <name evidence="2" type="ordered locus">PCC7424_1661</name>
</gene>
<reference evidence="3" key="1">
    <citation type="journal article" date="2011" name="MBio">
        <title>Novel metabolic attributes of the genus Cyanothece, comprising a group of unicellular nitrogen-fixing Cyanobacteria.</title>
        <authorList>
            <person name="Bandyopadhyay A."/>
            <person name="Elvitigala T."/>
            <person name="Welsh E."/>
            <person name="Stockel J."/>
            <person name="Liberton M."/>
            <person name="Min H."/>
            <person name="Sherman L.A."/>
            <person name="Pakrasi H.B."/>
        </authorList>
    </citation>
    <scope>NUCLEOTIDE SEQUENCE [LARGE SCALE GENOMIC DNA]</scope>
    <source>
        <strain evidence="3">PCC 7424</strain>
    </source>
</reference>
<evidence type="ECO:0000256" key="1">
    <source>
        <dbReference type="SAM" id="MobiDB-lite"/>
    </source>
</evidence>
<dbReference type="eggNOG" id="COG0515">
    <property type="taxonomic scope" value="Bacteria"/>
</dbReference>
<dbReference type="Proteomes" id="UP000002384">
    <property type="component" value="Chromosome"/>
</dbReference>
<evidence type="ECO:0000313" key="3">
    <source>
        <dbReference type="Proteomes" id="UP000002384"/>
    </source>
</evidence>
<dbReference type="RefSeq" id="WP_012599043.1">
    <property type="nucleotide sequence ID" value="NC_011729.1"/>
</dbReference>
<name>B7KAY9_GLOC7</name>